<keyword evidence="11 12" id="KW-0472">Membrane</keyword>
<evidence type="ECO:0000256" key="12">
    <source>
        <dbReference type="RuleBase" id="RU363112"/>
    </source>
</evidence>
<evidence type="ECO:0000256" key="3">
    <source>
        <dbReference type="ARBA" id="ARBA00008698"/>
    </source>
</evidence>
<keyword evidence="6 12" id="KW-0328">Glycosyltransferase</keyword>
<dbReference type="Pfam" id="PF04188">
    <property type="entry name" value="Mannosyl_trans2"/>
    <property type="match status" value="1"/>
</dbReference>
<sequence length="449" mass="49354">MWLRVALDDHASGLDVPFPTQDRPTERLLHNRVSSVDYVLNRSRPAENRFDQRLCGLEVYPAAHRPSEEAILDVATKLTRWDAIYFIQSARRGHVFEQEWAFGLALPSVISFLVKGITGFGIENTGGLESTVGIVLAHLSHFLSVLALYHLGLKLYGERRLAFVSALLHVLSPAGLFLSAPYNESPFSFLSFVGYLLFARGCLDKSRGHLGDAAIVGSGIIFGLATAFRSNGLLNGIPFAIYSVVELRQFLKSPNTVSLRRLAAFGIGGQSIALGSIGPQALAYEIFCSELSDAEPRPWCNKLIPSIYTFVQERYWNVGFLRYWTPGNIPLFLLAAPMIYLLIKSAWDMLIAISTTAGRRRTDSSVPSDSSMLIAAMALSQLVLATSAVTTYHIQVITRISSGYPLWYFWLAQKLSAPVTSKTASGVVTYMVMYAAIQGALFASFLPPA</sequence>
<evidence type="ECO:0000256" key="4">
    <source>
        <dbReference type="ARBA" id="ARBA00013795"/>
    </source>
</evidence>
<organism evidence="13 14">
    <name type="scientific">Neoarthrinium moseri</name>
    <dbReference type="NCBI Taxonomy" id="1658444"/>
    <lineage>
        <taxon>Eukaryota</taxon>
        <taxon>Fungi</taxon>
        <taxon>Dikarya</taxon>
        <taxon>Ascomycota</taxon>
        <taxon>Pezizomycotina</taxon>
        <taxon>Sordariomycetes</taxon>
        <taxon>Xylariomycetidae</taxon>
        <taxon>Amphisphaeriales</taxon>
        <taxon>Apiosporaceae</taxon>
        <taxon>Neoarthrinium</taxon>
    </lineage>
</organism>
<evidence type="ECO:0000256" key="9">
    <source>
        <dbReference type="ARBA" id="ARBA00022824"/>
    </source>
</evidence>
<keyword evidence="14" id="KW-1185">Reference proteome</keyword>
<feature type="transmembrane region" description="Helical" evidence="12">
    <location>
        <begin position="427"/>
        <end position="446"/>
    </location>
</feature>
<comment type="pathway">
    <text evidence="2 12">Glycolipid biosynthesis; glycosylphosphatidylinositol-anchor biosynthesis.</text>
</comment>
<proteinExistence type="inferred from homology"/>
<name>A0A9P9WXP8_9PEZI</name>
<dbReference type="EC" id="2.4.1.-" evidence="12"/>
<feature type="transmembrane region" description="Helical" evidence="12">
    <location>
        <begin position="128"/>
        <end position="149"/>
    </location>
</feature>
<evidence type="ECO:0000256" key="7">
    <source>
        <dbReference type="ARBA" id="ARBA00022679"/>
    </source>
</evidence>
<feature type="transmembrane region" description="Helical" evidence="12">
    <location>
        <begin position="372"/>
        <end position="394"/>
    </location>
</feature>
<dbReference type="GO" id="GO:0004376">
    <property type="term" value="F:GPI mannosyltransferase activity"/>
    <property type="evidence" value="ECO:0007669"/>
    <property type="project" value="InterPro"/>
</dbReference>
<dbReference type="PANTHER" id="PTHR12468:SF2">
    <property type="entry name" value="GPI MANNOSYLTRANSFERASE 2"/>
    <property type="match status" value="1"/>
</dbReference>
<dbReference type="GO" id="GO:0000009">
    <property type="term" value="F:alpha-1,6-mannosyltransferase activity"/>
    <property type="evidence" value="ECO:0007669"/>
    <property type="project" value="InterPro"/>
</dbReference>
<dbReference type="GO" id="GO:0005789">
    <property type="term" value="C:endoplasmic reticulum membrane"/>
    <property type="evidence" value="ECO:0007669"/>
    <property type="project" value="UniProtKB-SubCell"/>
</dbReference>
<evidence type="ECO:0000256" key="11">
    <source>
        <dbReference type="ARBA" id="ARBA00023136"/>
    </source>
</evidence>
<comment type="subcellular location">
    <subcellularLocation>
        <location evidence="1 12">Endoplasmic reticulum membrane</location>
        <topology evidence="1 12">Multi-pass membrane protein</topology>
    </subcellularLocation>
</comment>
<keyword evidence="10 12" id="KW-1133">Transmembrane helix</keyword>
<evidence type="ECO:0000256" key="10">
    <source>
        <dbReference type="ARBA" id="ARBA00022989"/>
    </source>
</evidence>
<dbReference type="InterPro" id="IPR007315">
    <property type="entry name" value="PIG-V/Gpi18"/>
</dbReference>
<dbReference type="GO" id="GO:0006506">
    <property type="term" value="P:GPI anchor biosynthetic process"/>
    <property type="evidence" value="ECO:0007669"/>
    <property type="project" value="UniProtKB-KW"/>
</dbReference>
<feature type="transmembrane region" description="Helical" evidence="12">
    <location>
        <begin position="100"/>
        <end position="122"/>
    </location>
</feature>
<comment type="function">
    <text evidence="12">Mannosyltransferase involved in glycosylphosphatidylinositol-anchor biosynthesis.</text>
</comment>
<evidence type="ECO:0000256" key="2">
    <source>
        <dbReference type="ARBA" id="ARBA00004687"/>
    </source>
</evidence>
<keyword evidence="7 12" id="KW-0808">Transferase</keyword>
<feature type="transmembrane region" description="Helical" evidence="12">
    <location>
        <begin position="329"/>
        <end position="351"/>
    </location>
</feature>
<comment type="similarity">
    <text evidence="3 12">Belongs to the PIGV family.</text>
</comment>
<keyword evidence="5 12" id="KW-0337">GPI-anchor biosynthesis</keyword>
<feature type="transmembrane region" description="Helical" evidence="12">
    <location>
        <begin position="210"/>
        <end position="228"/>
    </location>
</feature>
<dbReference type="GO" id="GO:0031501">
    <property type="term" value="C:mannosyltransferase complex"/>
    <property type="evidence" value="ECO:0007669"/>
    <property type="project" value="TreeGrafter"/>
</dbReference>
<comment type="caution">
    <text evidence="12">Lacks conserved residue(s) required for the propagation of feature annotation.</text>
</comment>
<feature type="transmembrane region" description="Helical" evidence="12">
    <location>
        <begin position="161"/>
        <end position="180"/>
    </location>
</feature>
<evidence type="ECO:0000313" key="13">
    <source>
        <dbReference type="EMBL" id="KAI1880924.1"/>
    </source>
</evidence>
<evidence type="ECO:0000256" key="8">
    <source>
        <dbReference type="ARBA" id="ARBA00022692"/>
    </source>
</evidence>
<evidence type="ECO:0000256" key="5">
    <source>
        <dbReference type="ARBA" id="ARBA00022502"/>
    </source>
</evidence>
<dbReference type="AlphaFoldDB" id="A0A9P9WXP8"/>
<dbReference type="EMBL" id="JAFIMR010000002">
    <property type="protein sequence ID" value="KAI1880924.1"/>
    <property type="molecule type" value="Genomic_DNA"/>
</dbReference>
<keyword evidence="9 12" id="KW-0256">Endoplasmic reticulum</keyword>
<gene>
    <name evidence="13" type="ORF">JX265_001164</name>
</gene>
<evidence type="ECO:0000256" key="1">
    <source>
        <dbReference type="ARBA" id="ARBA00004477"/>
    </source>
</evidence>
<comment type="caution">
    <text evidence="13">The sequence shown here is derived from an EMBL/GenBank/DDBJ whole genome shotgun (WGS) entry which is preliminary data.</text>
</comment>
<evidence type="ECO:0000313" key="14">
    <source>
        <dbReference type="Proteomes" id="UP000829685"/>
    </source>
</evidence>
<reference evidence="13" key="1">
    <citation type="submission" date="2021-03" db="EMBL/GenBank/DDBJ databases">
        <title>Revisited historic fungal species revealed as producer of novel bioactive compounds through whole genome sequencing and comparative genomics.</title>
        <authorList>
            <person name="Vignolle G.A."/>
            <person name="Hochenegger N."/>
            <person name="Mach R.L."/>
            <person name="Mach-Aigner A.R."/>
            <person name="Javad Rahimi M."/>
            <person name="Salim K.A."/>
            <person name="Chan C.M."/>
            <person name="Lim L.B.L."/>
            <person name="Cai F."/>
            <person name="Druzhinina I.S."/>
            <person name="U'Ren J.M."/>
            <person name="Derntl C."/>
        </authorList>
    </citation>
    <scope>NUCLEOTIDE SEQUENCE</scope>
    <source>
        <strain evidence="13">TUCIM 5799</strain>
    </source>
</reference>
<accession>A0A9P9WXP8</accession>
<evidence type="ECO:0000256" key="6">
    <source>
        <dbReference type="ARBA" id="ARBA00022676"/>
    </source>
</evidence>
<protein>
    <recommendedName>
        <fullName evidence="4 12">GPI mannosyltransferase 2</fullName>
        <ecNumber evidence="12">2.4.1.-</ecNumber>
    </recommendedName>
</protein>
<dbReference type="Proteomes" id="UP000829685">
    <property type="component" value="Unassembled WGS sequence"/>
</dbReference>
<keyword evidence="8 12" id="KW-0812">Transmembrane</keyword>
<dbReference type="PANTHER" id="PTHR12468">
    <property type="entry name" value="GPI MANNOSYLTRANSFERASE 2"/>
    <property type="match status" value="1"/>
</dbReference>